<evidence type="ECO:0000256" key="4">
    <source>
        <dbReference type="ARBA" id="ARBA00022692"/>
    </source>
</evidence>
<evidence type="ECO:0000259" key="11">
    <source>
        <dbReference type="Pfam" id="PF00060"/>
    </source>
</evidence>
<dbReference type="Proteomes" id="UP001566132">
    <property type="component" value="Unassembled WGS sequence"/>
</dbReference>
<name>A0ABD1F915_HYPHA</name>
<dbReference type="PANTHER" id="PTHR42643">
    <property type="entry name" value="IONOTROPIC RECEPTOR 20A-RELATED"/>
    <property type="match status" value="1"/>
</dbReference>
<feature type="chain" id="PRO_5044802260" description="Ionotropic glutamate receptor C-terminal domain-containing protein" evidence="10">
    <location>
        <begin position="19"/>
        <end position="379"/>
    </location>
</feature>
<keyword evidence="10" id="KW-0732">Signal</keyword>
<accession>A0ABD1F915</accession>
<keyword evidence="3" id="KW-1003">Cell membrane</keyword>
<comment type="similarity">
    <text evidence="2">Belongs to the glutamate-gated ion channel (TC 1.A.10.1) family.</text>
</comment>
<keyword evidence="13" id="KW-1185">Reference proteome</keyword>
<keyword evidence="8" id="KW-0325">Glycoprotein</keyword>
<feature type="transmembrane region" description="Helical" evidence="9">
    <location>
        <begin position="341"/>
        <end position="365"/>
    </location>
</feature>
<dbReference type="EMBL" id="JBDJPC010000002">
    <property type="protein sequence ID" value="KAL1514089.1"/>
    <property type="molecule type" value="Genomic_DNA"/>
</dbReference>
<evidence type="ECO:0000256" key="8">
    <source>
        <dbReference type="ARBA" id="ARBA00023180"/>
    </source>
</evidence>
<reference evidence="12 13" key="1">
    <citation type="submission" date="2024-05" db="EMBL/GenBank/DDBJ databases">
        <title>Genetic variation in Jamaican populations of the coffee berry borer (Hypothenemus hampei).</title>
        <authorList>
            <person name="Errbii M."/>
            <person name="Myrie A."/>
        </authorList>
    </citation>
    <scope>NUCLEOTIDE SEQUENCE [LARGE SCALE GENOMIC DNA]</scope>
    <source>
        <strain evidence="12">JA-Hopewell-2020-01-JO</strain>
        <tissue evidence="12">Whole body</tissue>
    </source>
</reference>
<evidence type="ECO:0000256" key="3">
    <source>
        <dbReference type="ARBA" id="ARBA00022475"/>
    </source>
</evidence>
<dbReference type="AlphaFoldDB" id="A0ABD1F915"/>
<dbReference type="PANTHER" id="PTHR42643:SF33">
    <property type="entry name" value="GLUTAMATE RECEPTOR 2-LIKE PROTEIN"/>
    <property type="match status" value="1"/>
</dbReference>
<evidence type="ECO:0000256" key="9">
    <source>
        <dbReference type="SAM" id="Phobius"/>
    </source>
</evidence>
<dbReference type="InterPro" id="IPR001320">
    <property type="entry name" value="Iontro_rcpt_C"/>
</dbReference>
<gene>
    <name evidence="12" type="ORF">ABEB36_003408</name>
</gene>
<keyword evidence="5 9" id="KW-1133">Transmembrane helix</keyword>
<evidence type="ECO:0000256" key="2">
    <source>
        <dbReference type="ARBA" id="ARBA00008685"/>
    </source>
</evidence>
<evidence type="ECO:0000256" key="5">
    <source>
        <dbReference type="ARBA" id="ARBA00022989"/>
    </source>
</evidence>
<comment type="subcellular location">
    <subcellularLocation>
        <location evidence="1">Cell membrane</location>
        <topology evidence="1">Multi-pass membrane protein</topology>
    </subcellularLocation>
</comment>
<feature type="domain" description="Ionotropic glutamate receptor C-terminal" evidence="11">
    <location>
        <begin position="96"/>
        <end position="350"/>
    </location>
</feature>
<dbReference type="Gene3D" id="1.10.287.70">
    <property type="match status" value="1"/>
</dbReference>
<evidence type="ECO:0000313" key="13">
    <source>
        <dbReference type="Proteomes" id="UP001566132"/>
    </source>
</evidence>
<organism evidence="12 13">
    <name type="scientific">Hypothenemus hampei</name>
    <name type="common">Coffee berry borer</name>
    <dbReference type="NCBI Taxonomy" id="57062"/>
    <lineage>
        <taxon>Eukaryota</taxon>
        <taxon>Metazoa</taxon>
        <taxon>Ecdysozoa</taxon>
        <taxon>Arthropoda</taxon>
        <taxon>Hexapoda</taxon>
        <taxon>Insecta</taxon>
        <taxon>Pterygota</taxon>
        <taxon>Neoptera</taxon>
        <taxon>Endopterygota</taxon>
        <taxon>Coleoptera</taxon>
        <taxon>Polyphaga</taxon>
        <taxon>Cucujiformia</taxon>
        <taxon>Curculionidae</taxon>
        <taxon>Scolytinae</taxon>
        <taxon>Hypothenemus</taxon>
    </lineage>
</organism>
<proteinExistence type="inferred from homology"/>
<keyword evidence="4 9" id="KW-0812">Transmembrane</keyword>
<feature type="transmembrane region" description="Helical" evidence="9">
    <location>
        <begin position="91"/>
        <end position="113"/>
    </location>
</feature>
<comment type="caution">
    <text evidence="12">The sequence shown here is derived from an EMBL/GenBank/DDBJ whole genome shotgun (WGS) entry which is preliminary data.</text>
</comment>
<evidence type="ECO:0000313" key="12">
    <source>
        <dbReference type="EMBL" id="KAL1514089.1"/>
    </source>
</evidence>
<feature type="signal peptide" evidence="10">
    <location>
        <begin position="1"/>
        <end position="18"/>
    </location>
</feature>
<keyword evidence="7" id="KW-0675">Receptor</keyword>
<keyword evidence="6 9" id="KW-0472">Membrane</keyword>
<dbReference type="SUPFAM" id="SSF53850">
    <property type="entry name" value="Periplasmic binding protein-like II"/>
    <property type="match status" value="1"/>
</dbReference>
<feature type="transmembrane region" description="Helical" evidence="9">
    <location>
        <begin position="161"/>
        <end position="185"/>
    </location>
</feature>
<protein>
    <recommendedName>
        <fullName evidence="11">Ionotropic glutamate receptor C-terminal domain-containing protein</fullName>
    </recommendedName>
</protein>
<dbReference type="InterPro" id="IPR052192">
    <property type="entry name" value="Insect_Ionotropic_Sensory_Rcpt"/>
</dbReference>
<evidence type="ECO:0000256" key="6">
    <source>
        <dbReference type="ARBA" id="ARBA00023136"/>
    </source>
</evidence>
<dbReference type="GO" id="GO:0005886">
    <property type="term" value="C:plasma membrane"/>
    <property type="evidence" value="ECO:0007669"/>
    <property type="project" value="UniProtKB-SubCell"/>
</dbReference>
<evidence type="ECO:0000256" key="1">
    <source>
        <dbReference type="ARBA" id="ARBA00004651"/>
    </source>
</evidence>
<sequence>MTKLNYVILQHLLNLVNATSLEIFKNLDVDMNKEANSGNFDIAGTPLRIFSENISEFNILGLTYQVDRKFIFRATPHSYTSNVFTLPFDSYVWYSCFGLMGIIFIIVYLVVYWEWNDPIFKRYIIPNISLRPDPVDVFLMEVGTAAQQGFEAEPRSNAGKIAFIFTLISFMFLYTSFSASIVALLQSTSENINSVDSLIKSRITIGFKENVSMDYFNDSKGLTYSDLQKPFFASLENGVRKLREDFFAFYTDSYEIYHYVNHWFLENEKCSLREIPIKNTIEHYDLLLRKSYKHKDSLRVGLCTLNERGIRTREYKRLVPRKSICDGIEGNFESVGLIDSYGAFMVMGSGLLCSFILFIIELLWLKYKTALENVTLNIE</sequence>
<evidence type="ECO:0000256" key="10">
    <source>
        <dbReference type="SAM" id="SignalP"/>
    </source>
</evidence>
<dbReference type="GO" id="GO:0050906">
    <property type="term" value="P:detection of stimulus involved in sensory perception"/>
    <property type="evidence" value="ECO:0007669"/>
    <property type="project" value="UniProtKB-ARBA"/>
</dbReference>
<evidence type="ECO:0000256" key="7">
    <source>
        <dbReference type="ARBA" id="ARBA00023170"/>
    </source>
</evidence>
<dbReference type="Pfam" id="PF00060">
    <property type="entry name" value="Lig_chan"/>
    <property type="match status" value="1"/>
</dbReference>